<dbReference type="GO" id="GO:0046470">
    <property type="term" value="P:phosphatidylcholine metabolic process"/>
    <property type="evidence" value="ECO:0007669"/>
    <property type="project" value="InterPro"/>
</dbReference>
<dbReference type="PaxDb" id="67767-A0A0J7L6P9"/>
<evidence type="ECO:0000256" key="12">
    <source>
        <dbReference type="ARBA" id="ARBA00022963"/>
    </source>
</evidence>
<dbReference type="Pfam" id="PF00027">
    <property type="entry name" value="cNMP_binding"/>
    <property type="match status" value="3"/>
</dbReference>
<dbReference type="PROSITE" id="PS50042">
    <property type="entry name" value="CNMP_BINDING_3"/>
    <property type="match status" value="3"/>
</dbReference>
<sequence length="998" mass="111954">MLRKVKSIGGQVHSTGQGKKRKAVMRFARRLLQLKKETAPQQLKVLEPPAEYLEEDLGPGERVPPDALYMLQSIRVFGHFEKPVFLKLCKYTEIMNLPAGNTLFKIGDPDENLFIVQQGLVNVYITGPDGSQISLKIVKTGESVTSLLSFTDVLTGHTSTYKTVSARAVEDSIVVKLPMCAFQEVFQDYPDAFVRVIQVIMVRLQRVTFTALHQYLGLSAELVNQGSHKKKQSPFSGSPVRSRTRENFATQNEGIPGVFPVSTSETHDTSDLSHRDVIQPNTNSSQPVPILGNRRTKNSADWKNQSLNSQSSQNSADMVPECDSHWPIPSSSMASQPVHGSHTEALHSGSTYKKRQTNEAQQQQQQLDEAQFVQIATDAFVRELGIEDETMLKDKVQIREVPAGTYLMKEESHKDVALVYVLSGSLIVSQRVSEGRDAGQEVHMFSAHQGEIVGGLAVLTGEPSFYTIRAKHPSRIALLSKLTFFAIMRDQPTVVLHVAHTVVRRLSPFVRQVDFALDWLFLESGRAVYRQGDESDSTFIVLSGRLRSVITYKNGKKEPVAEYGKGDLVGIVEMVTQTPRSTTVMAVRDSELAKLPEGLFNVIKLRYPIVVTRLINLLGHRILGTWQQAHTKNGNNDTQRAAATVDARPAQVNFSTVAIVPVSDDVPLTAFTFELYHSLCAIGSCLRLTSDVVRKTLGTTIMEPANEYRLTSWLAQQEDQHRISLYQCDSSYTLWTQRCVRQADCILIVGLGDRPPSIGRTEREVERLVMRTQKELVLLHKEQNGQRPTNTVQWLNMRSWVSSHHHIQCPKRMFTRRSQYRINELYSKVLMSEPNVHSDFSRLARWLTGTSVGLVLGGGGARGAAHVGMLKAIIEAGIPIDMVGGVSIGAFMGALWCMEKNITTTTQKAREWSRKMTQWWRQILDLTYPMTSMFSGKDFNKTIQQTFGDTYIEDLWLPYFTITTDITDSCTRTHRHGLYKLTILHFLILDIGKASSFT</sequence>
<feature type="domain" description="Cyclic nucleotide-binding" evidence="21">
    <location>
        <begin position="521"/>
        <end position="603"/>
    </location>
</feature>
<evidence type="ECO:0000256" key="16">
    <source>
        <dbReference type="ARBA" id="ARBA00025020"/>
    </source>
</evidence>
<organism evidence="23 24">
    <name type="scientific">Lasius niger</name>
    <name type="common">Black garden ant</name>
    <dbReference type="NCBI Taxonomy" id="67767"/>
    <lineage>
        <taxon>Eukaryota</taxon>
        <taxon>Metazoa</taxon>
        <taxon>Ecdysozoa</taxon>
        <taxon>Arthropoda</taxon>
        <taxon>Hexapoda</taxon>
        <taxon>Insecta</taxon>
        <taxon>Pterygota</taxon>
        <taxon>Neoptera</taxon>
        <taxon>Endopterygota</taxon>
        <taxon>Hymenoptera</taxon>
        <taxon>Apocrita</taxon>
        <taxon>Aculeata</taxon>
        <taxon>Formicoidea</taxon>
        <taxon>Formicidae</taxon>
        <taxon>Formicinae</taxon>
        <taxon>Lasius</taxon>
        <taxon>Lasius</taxon>
    </lineage>
</organism>
<dbReference type="InterPro" id="IPR056556">
    <property type="entry name" value="NTE1_P-loop_dom"/>
</dbReference>
<dbReference type="Pfam" id="PF01734">
    <property type="entry name" value="Patatin"/>
    <property type="match status" value="1"/>
</dbReference>
<comment type="caution">
    <text evidence="23">The sequence shown here is derived from an EMBL/GenBank/DDBJ whole genome shotgun (WGS) entry which is preliminary data.</text>
</comment>
<protein>
    <recommendedName>
        <fullName evidence="5">Neuropathy target esterase sws</fullName>
        <ecNumber evidence="4">3.1.1.5</ecNumber>
    </recommendedName>
    <alternativeName>
        <fullName evidence="17">Swiss cheese</fullName>
    </alternativeName>
</protein>
<dbReference type="PROSITE" id="PS01237">
    <property type="entry name" value="UPF0028"/>
    <property type="match status" value="1"/>
</dbReference>
<evidence type="ECO:0000256" key="4">
    <source>
        <dbReference type="ARBA" id="ARBA00013274"/>
    </source>
</evidence>
<dbReference type="InterPro" id="IPR014710">
    <property type="entry name" value="RmlC-like_jellyroll"/>
</dbReference>
<dbReference type="GO" id="GO:0004622">
    <property type="term" value="F:phosphatidylcholine lysophospholipase activity"/>
    <property type="evidence" value="ECO:0007669"/>
    <property type="project" value="UniProtKB-EC"/>
</dbReference>
<feature type="domain" description="PNPLA" evidence="22">
    <location>
        <begin position="854"/>
        <end position="998"/>
    </location>
</feature>
<evidence type="ECO:0000256" key="7">
    <source>
        <dbReference type="ARBA" id="ARBA00022553"/>
    </source>
</evidence>
<evidence type="ECO:0000256" key="17">
    <source>
        <dbReference type="ARBA" id="ARBA00030862"/>
    </source>
</evidence>
<feature type="short sequence motif" description="GXGXXG" evidence="19">
    <location>
        <begin position="858"/>
        <end position="863"/>
    </location>
</feature>
<feature type="compositionally biased region" description="Low complexity" evidence="20">
    <location>
        <begin position="304"/>
        <end position="315"/>
    </location>
</feature>
<keyword evidence="7" id="KW-0597">Phosphoprotein</keyword>
<dbReference type="FunFam" id="2.60.120.10:FF:000010">
    <property type="entry name" value="neuropathy target esterase isoform X1"/>
    <property type="match status" value="1"/>
</dbReference>
<dbReference type="InterPro" id="IPR001423">
    <property type="entry name" value="LysoPLipase_patatin_CS"/>
</dbReference>
<evidence type="ECO:0000256" key="15">
    <source>
        <dbReference type="ARBA" id="ARBA00023136"/>
    </source>
</evidence>
<name>A0A0J7L6P9_LASNI</name>
<evidence type="ECO:0000256" key="8">
    <source>
        <dbReference type="ARBA" id="ARBA00022692"/>
    </source>
</evidence>
<evidence type="ECO:0000256" key="6">
    <source>
        <dbReference type="ARBA" id="ARBA00022473"/>
    </source>
</evidence>
<dbReference type="SMART" id="SM00100">
    <property type="entry name" value="cNMP"/>
    <property type="match status" value="2"/>
</dbReference>
<evidence type="ECO:0000256" key="13">
    <source>
        <dbReference type="ARBA" id="ARBA00022989"/>
    </source>
</evidence>
<accession>A0A0J7L6P9</accession>
<keyword evidence="6" id="KW-0217">Developmental protein</keyword>
<dbReference type="Gene3D" id="2.60.120.10">
    <property type="entry name" value="Jelly Rolls"/>
    <property type="match status" value="3"/>
</dbReference>
<evidence type="ECO:0000256" key="14">
    <source>
        <dbReference type="ARBA" id="ARBA00023098"/>
    </source>
</evidence>
<feature type="region of interest" description="Disordered" evidence="20">
    <location>
        <begin position="227"/>
        <end position="365"/>
    </location>
</feature>
<dbReference type="Pfam" id="PF24179">
    <property type="entry name" value="NTE_Ploop"/>
    <property type="match status" value="1"/>
</dbReference>
<comment type="subcellular location">
    <subcellularLocation>
        <location evidence="1">Endoplasmic reticulum membrane</location>
        <topology evidence="1">Single-pass type I membrane protein</topology>
    </subcellularLocation>
</comment>
<dbReference type="Gene3D" id="3.40.1090.10">
    <property type="entry name" value="Cytosolic phospholipase A2 catalytic domain"/>
    <property type="match status" value="1"/>
</dbReference>
<feature type="short sequence motif" description="GXSXG" evidence="19">
    <location>
        <begin position="885"/>
        <end position="889"/>
    </location>
</feature>
<comment type="caution">
    <text evidence="19">Lacks conserved residue(s) required for the propagation of feature annotation.</text>
</comment>
<feature type="compositionally biased region" description="Basic and acidic residues" evidence="20">
    <location>
        <begin position="265"/>
        <end position="277"/>
    </location>
</feature>
<dbReference type="OrthoDB" id="421051at2759"/>
<proteinExistence type="inferred from homology"/>
<dbReference type="SUPFAM" id="SSF52151">
    <property type="entry name" value="FabD/lysophospholipase-like"/>
    <property type="match status" value="1"/>
</dbReference>
<evidence type="ECO:0000256" key="5">
    <source>
        <dbReference type="ARBA" id="ARBA00019369"/>
    </source>
</evidence>
<dbReference type="InterPro" id="IPR016035">
    <property type="entry name" value="Acyl_Trfase/lysoPLipase"/>
</dbReference>
<comment type="similarity">
    <text evidence="2">Belongs to the NTE family.</text>
</comment>
<dbReference type="EC" id="3.1.1.5" evidence="4"/>
<evidence type="ECO:0000256" key="1">
    <source>
        <dbReference type="ARBA" id="ARBA00004115"/>
    </source>
</evidence>
<evidence type="ECO:0000256" key="19">
    <source>
        <dbReference type="PROSITE-ProRule" id="PRU01161"/>
    </source>
</evidence>
<evidence type="ECO:0000256" key="3">
    <source>
        <dbReference type="ARBA" id="ARBA00011476"/>
    </source>
</evidence>
<keyword evidence="8" id="KW-0812">Transmembrane</keyword>
<dbReference type="PANTHER" id="PTHR14226:SF29">
    <property type="entry name" value="NEUROPATHY TARGET ESTERASE SWS"/>
    <property type="match status" value="1"/>
</dbReference>
<keyword evidence="9" id="KW-0378">Hydrolase</keyword>
<evidence type="ECO:0000313" key="24">
    <source>
        <dbReference type="Proteomes" id="UP000036403"/>
    </source>
</evidence>
<feature type="domain" description="Cyclic nucleotide-binding" evidence="21">
    <location>
        <begin position="76"/>
        <end position="203"/>
    </location>
</feature>
<keyword evidence="10" id="KW-0256">Endoplasmic reticulum</keyword>
<dbReference type="Proteomes" id="UP000036403">
    <property type="component" value="Unassembled WGS sequence"/>
</dbReference>
<dbReference type="EMBL" id="LBMM01000443">
    <property type="protein sequence ID" value="KMQ98341.1"/>
    <property type="molecule type" value="Genomic_DNA"/>
</dbReference>
<dbReference type="GO" id="GO:0005789">
    <property type="term" value="C:endoplasmic reticulum membrane"/>
    <property type="evidence" value="ECO:0007669"/>
    <property type="project" value="UniProtKB-SubCell"/>
</dbReference>
<keyword evidence="13" id="KW-1133">Transmembrane helix</keyword>
<evidence type="ECO:0000259" key="21">
    <source>
        <dbReference type="PROSITE" id="PS50042"/>
    </source>
</evidence>
<evidence type="ECO:0000256" key="20">
    <source>
        <dbReference type="SAM" id="MobiDB-lite"/>
    </source>
</evidence>
<keyword evidence="24" id="KW-1185">Reference proteome</keyword>
<keyword evidence="12" id="KW-0442">Lipid degradation</keyword>
<keyword evidence="15" id="KW-0472">Membrane</keyword>
<dbReference type="PANTHER" id="PTHR14226">
    <property type="entry name" value="NEUROPATHY TARGET ESTERASE/SWISS CHEESE D.MELANOGASTER"/>
    <property type="match status" value="1"/>
</dbReference>
<dbReference type="GO" id="GO:0016042">
    <property type="term" value="P:lipid catabolic process"/>
    <property type="evidence" value="ECO:0007669"/>
    <property type="project" value="UniProtKB-KW"/>
</dbReference>
<dbReference type="SUPFAM" id="SSF51206">
    <property type="entry name" value="cAMP-binding domain-like"/>
    <property type="match status" value="3"/>
</dbReference>
<dbReference type="GO" id="GO:0007399">
    <property type="term" value="P:nervous system development"/>
    <property type="evidence" value="ECO:0007669"/>
    <property type="project" value="UniProtKB-KW"/>
</dbReference>
<dbReference type="InterPro" id="IPR018490">
    <property type="entry name" value="cNMP-bd_dom_sf"/>
</dbReference>
<dbReference type="CDD" id="cd00038">
    <property type="entry name" value="CAP_ED"/>
    <property type="match status" value="3"/>
</dbReference>
<dbReference type="STRING" id="67767.A0A0J7L6P9"/>
<reference evidence="23 24" key="1">
    <citation type="submission" date="2015-04" db="EMBL/GenBank/DDBJ databases">
        <title>Lasius niger genome sequencing.</title>
        <authorList>
            <person name="Konorov E.A."/>
            <person name="Nikitin M.A."/>
            <person name="Kirill M.V."/>
            <person name="Chang P."/>
        </authorList>
    </citation>
    <scope>NUCLEOTIDE SEQUENCE [LARGE SCALE GENOMIC DNA]</scope>
    <source>
        <tissue evidence="23">Whole</tissue>
    </source>
</reference>
<dbReference type="FunFam" id="2.60.120.10:FF:000122">
    <property type="entry name" value="Neuropathy target esterase sws"/>
    <property type="match status" value="1"/>
</dbReference>
<comment type="subunit">
    <text evidence="3">Interacts with Pka-C3; interaction inhibits the catalytic function of Pka-C3 and the esterase activity of sws.</text>
</comment>
<keyword evidence="14" id="KW-0443">Lipid metabolism</keyword>
<evidence type="ECO:0000259" key="22">
    <source>
        <dbReference type="PROSITE" id="PS51635"/>
    </source>
</evidence>
<dbReference type="AlphaFoldDB" id="A0A0J7L6P9"/>
<dbReference type="PROSITE" id="PS51635">
    <property type="entry name" value="PNPLA"/>
    <property type="match status" value="1"/>
</dbReference>
<feature type="domain" description="Cyclic nucleotide-binding" evidence="21">
    <location>
        <begin position="380"/>
        <end position="488"/>
    </location>
</feature>
<comment type="function">
    <text evidence="16">Phospholipase B that deacylates intracellular phosphatidylcholine (PtdCho), generating glycerophosphocholine (GroPtdCho). This deacylation occurs at both sn-2 and sn-1 positions of PtdCho. Its specific chemical modification by certain organophosphorus (OP) compounds leads to distal axonopathy. Plays a role in the signaling mechanism between neurons and glia that regulates glia wrapping during development of the adult brain. Essential for membrane lipid homeostasis and cell survival in both neurons and glia of the adult brain.</text>
</comment>
<dbReference type="InterPro" id="IPR050301">
    <property type="entry name" value="NTE"/>
</dbReference>
<keyword evidence="11" id="KW-0524">Neurogenesis</keyword>
<dbReference type="FunFam" id="3.40.1090.10:FF:000015">
    <property type="entry name" value="Patatin like phospholipase domain containing 7"/>
    <property type="match status" value="1"/>
</dbReference>
<dbReference type="InterPro" id="IPR000595">
    <property type="entry name" value="cNMP-bd_dom"/>
</dbReference>
<evidence type="ECO:0000256" key="9">
    <source>
        <dbReference type="ARBA" id="ARBA00022801"/>
    </source>
</evidence>
<dbReference type="InterPro" id="IPR002641">
    <property type="entry name" value="PNPLA_dom"/>
</dbReference>
<evidence type="ECO:0000256" key="2">
    <source>
        <dbReference type="ARBA" id="ARBA00006636"/>
    </source>
</evidence>
<dbReference type="FunFam" id="2.60.120.10:FF:000135">
    <property type="entry name" value="Neuropathy target esterase sws"/>
    <property type="match status" value="1"/>
</dbReference>
<gene>
    <name evidence="23" type="ORF">RF55_1310</name>
</gene>
<evidence type="ECO:0000313" key="23">
    <source>
        <dbReference type="EMBL" id="KMQ98341.1"/>
    </source>
</evidence>
<feature type="compositionally biased region" description="Polar residues" evidence="20">
    <location>
        <begin position="233"/>
        <end position="253"/>
    </location>
</feature>
<comment type="catalytic activity">
    <reaction evidence="18">
        <text>a 1-acyl-sn-glycero-3-phosphocholine + H2O = sn-glycerol 3-phosphocholine + a fatty acid + H(+)</text>
        <dbReference type="Rhea" id="RHEA:15177"/>
        <dbReference type="ChEBI" id="CHEBI:15377"/>
        <dbReference type="ChEBI" id="CHEBI:15378"/>
        <dbReference type="ChEBI" id="CHEBI:16870"/>
        <dbReference type="ChEBI" id="CHEBI:28868"/>
        <dbReference type="ChEBI" id="CHEBI:58168"/>
        <dbReference type="EC" id="3.1.1.5"/>
    </reaction>
</comment>
<evidence type="ECO:0000256" key="18">
    <source>
        <dbReference type="ARBA" id="ARBA00049531"/>
    </source>
</evidence>
<evidence type="ECO:0000256" key="11">
    <source>
        <dbReference type="ARBA" id="ARBA00022902"/>
    </source>
</evidence>
<evidence type="ECO:0000256" key="10">
    <source>
        <dbReference type="ARBA" id="ARBA00022824"/>
    </source>
</evidence>